<accession>A0A1H8YKK5</accession>
<keyword evidence="1" id="KW-1133">Transmembrane helix</keyword>
<keyword evidence="4" id="KW-1185">Reference proteome</keyword>
<evidence type="ECO:0000313" key="4">
    <source>
        <dbReference type="Proteomes" id="UP000198582"/>
    </source>
</evidence>
<dbReference type="AlphaFoldDB" id="A0A1H8YKK5"/>
<dbReference type="Proteomes" id="UP000198582">
    <property type="component" value="Unassembled WGS sequence"/>
</dbReference>
<feature type="transmembrane region" description="Helical" evidence="1">
    <location>
        <begin position="30"/>
        <end position="51"/>
    </location>
</feature>
<proteinExistence type="predicted"/>
<feature type="transmembrane region" description="Helical" evidence="1">
    <location>
        <begin position="180"/>
        <end position="209"/>
    </location>
</feature>
<evidence type="ECO:0000313" key="3">
    <source>
        <dbReference type="EMBL" id="SEP51928.1"/>
    </source>
</evidence>
<feature type="domain" description="Putative sensor" evidence="2">
    <location>
        <begin position="16"/>
        <end position="194"/>
    </location>
</feature>
<evidence type="ECO:0000256" key="1">
    <source>
        <dbReference type="SAM" id="Phobius"/>
    </source>
</evidence>
<reference evidence="3 4" key="1">
    <citation type="submission" date="2016-10" db="EMBL/GenBank/DDBJ databases">
        <authorList>
            <person name="de Groot N.N."/>
        </authorList>
    </citation>
    <scope>NUCLEOTIDE SEQUENCE [LARGE SCALE GENOMIC DNA]</scope>
    <source>
        <strain evidence="3 4">DSM 44993</strain>
    </source>
</reference>
<dbReference type="InterPro" id="IPR025828">
    <property type="entry name" value="Put_sensor_dom"/>
</dbReference>
<feature type="transmembrane region" description="Helical" evidence="1">
    <location>
        <begin position="7"/>
        <end position="24"/>
    </location>
</feature>
<sequence>MSMTYPTAVRRAFVLAGLALLSWFDVLVELFAFVLLCVGLVFFLPSAILWARGRSRRTRALAGSWCGVEVPDPYRPAPPEPERERDGWYRDGNQLFKRSWWIRANRRINWVLDDPAVGRELQWQLVNPVAGLVLLVATVLSGPRALRGYGRWTRWWLGHHPARPRDRWLHRHTESLGHQIGILVLGLIHLVLAFVQLLALPFFPALVVASRTVPDTARREIHNWTGVRIPRPYLPPPPLPVPRADGLFQVGKQLNRLCAGRCSGRGSAGSCVTPRPGATSPPRCWCRSFRPCC</sequence>
<keyword evidence="1" id="KW-0472">Membrane</keyword>
<gene>
    <name evidence="3" type="ORF">SAMN04489732_11821</name>
</gene>
<name>A0A1H8YKK5_9PSEU</name>
<dbReference type="STRING" id="394193.SAMN04489732_11821"/>
<dbReference type="Pfam" id="PF13796">
    <property type="entry name" value="Sensor"/>
    <property type="match status" value="1"/>
</dbReference>
<dbReference type="EMBL" id="FOEF01000018">
    <property type="protein sequence ID" value="SEP51928.1"/>
    <property type="molecule type" value="Genomic_DNA"/>
</dbReference>
<organism evidence="3 4">
    <name type="scientific">Amycolatopsis saalfeldensis</name>
    <dbReference type="NCBI Taxonomy" id="394193"/>
    <lineage>
        <taxon>Bacteria</taxon>
        <taxon>Bacillati</taxon>
        <taxon>Actinomycetota</taxon>
        <taxon>Actinomycetes</taxon>
        <taxon>Pseudonocardiales</taxon>
        <taxon>Pseudonocardiaceae</taxon>
        <taxon>Amycolatopsis</taxon>
    </lineage>
</organism>
<keyword evidence="1" id="KW-0812">Transmembrane</keyword>
<protein>
    <recommendedName>
        <fullName evidence="2">Putative sensor domain-containing protein</fullName>
    </recommendedName>
</protein>
<evidence type="ECO:0000259" key="2">
    <source>
        <dbReference type="Pfam" id="PF13796"/>
    </source>
</evidence>